<dbReference type="InterPro" id="IPR019453">
    <property type="entry name" value="VPS39/TGFA1_Znf"/>
</dbReference>
<feature type="compositionally biased region" description="Low complexity" evidence="1">
    <location>
        <begin position="489"/>
        <end position="501"/>
    </location>
</feature>
<name>A0A9D4YVM6_CHLVU</name>
<evidence type="ECO:0000256" key="1">
    <source>
        <dbReference type="SAM" id="MobiDB-lite"/>
    </source>
</evidence>
<feature type="region of interest" description="Disordered" evidence="1">
    <location>
        <begin position="1098"/>
        <end position="1169"/>
    </location>
</feature>
<dbReference type="PANTHER" id="PTHR12894">
    <property type="entry name" value="CNH DOMAIN CONTAINING"/>
    <property type="match status" value="1"/>
</dbReference>
<feature type="compositionally biased region" description="Low complexity" evidence="1">
    <location>
        <begin position="545"/>
        <end position="563"/>
    </location>
</feature>
<feature type="compositionally biased region" description="Low complexity" evidence="1">
    <location>
        <begin position="1098"/>
        <end position="1152"/>
    </location>
</feature>
<proteinExistence type="predicted"/>
<feature type="domain" description="Vacuolar sorting protein 39/Transforming growth factor beta receptor-associated zinc finger" evidence="2">
    <location>
        <begin position="1064"/>
        <end position="1092"/>
    </location>
</feature>
<dbReference type="InterPro" id="IPR032914">
    <property type="entry name" value="Vam6/VPS39/TRAP1"/>
</dbReference>
<dbReference type="GO" id="GO:0034058">
    <property type="term" value="P:endosomal vesicle fusion"/>
    <property type="evidence" value="ECO:0007669"/>
    <property type="project" value="TreeGrafter"/>
</dbReference>
<reference evidence="3" key="1">
    <citation type="journal article" date="2019" name="Plant J.">
        <title>Chlorella vulgaris genome assembly and annotation reveals the molecular basis for metabolic acclimation to high light conditions.</title>
        <authorList>
            <person name="Cecchin M."/>
            <person name="Marcolungo L."/>
            <person name="Rossato M."/>
            <person name="Girolomoni L."/>
            <person name="Cosentino E."/>
            <person name="Cuine S."/>
            <person name="Li-Beisson Y."/>
            <person name="Delledonne M."/>
            <person name="Ballottari M."/>
        </authorList>
    </citation>
    <scope>NUCLEOTIDE SEQUENCE</scope>
    <source>
        <strain evidence="3">211/11P</strain>
    </source>
</reference>
<dbReference type="GO" id="GO:0006914">
    <property type="term" value="P:autophagy"/>
    <property type="evidence" value="ECO:0007669"/>
    <property type="project" value="TreeGrafter"/>
</dbReference>
<evidence type="ECO:0000313" key="3">
    <source>
        <dbReference type="EMBL" id="KAI3428666.1"/>
    </source>
</evidence>
<reference evidence="3" key="2">
    <citation type="submission" date="2020-11" db="EMBL/GenBank/DDBJ databases">
        <authorList>
            <person name="Cecchin M."/>
            <person name="Marcolungo L."/>
            <person name="Rossato M."/>
            <person name="Girolomoni L."/>
            <person name="Cosentino E."/>
            <person name="Cuine S."/>
            <person name="Li-Beisson Y."/>
            <person name="Delledonne M."/>
            <person name="Ballottari M."/>
        </authorList>
    </citation>
    <scope>NUCLEOTIDE SEQUENCE</scope>
    <source>
        <strain evidence="3">211/11P</strain>
        <tissue evidence="3">Whole cell</tissue>
    </source>
</reference>
<gene>
    <name evidence="3" type="ORF">D9Q98_007489</name>
</gene>
<organism evidence="3 4">
    <name type="scientific">Chlorella vulgaris</name>
    <name type="common">Green alga</name>
    <dbReference type="NCBI Taxonomy" id="3077"/>
    <lineage>
        <taxon>Eukaryota</taxon>
        <taxon>Viridiplantae</taxon>
        <taxon>Chlorophyta</taxon>
        <taxon>core chlorophytes</taxon>
        <taxon>Trebouxiophyceae</taxon>
        <taxon>Chlorellales</taxon>
        <taxon>Chlorellaceae</taxon>
        <taxon>Chlorella clade</taxon>
        <taxon>Chlorella</taxon>
    </lineage>
</organism>
<feature type="compositionally biased region" description="Low complexity" evidence="1">
    <location>
        <begin position="331"/>
        <end position="340"/>
    </location>
</feature>
<feature type="region of interest" description="Disordered" evidence="1">
    <location>
        <begin position="484"/>
        <end position="597"/>
    </location>
</feature>
<protein>
    <recommendedName>
        <fullName evidence="2">Vacuolar sorting protein 39/Transforming growth factor beta receptor-associated zinc finger domain-containing protein</fullName>
    </recommendedName>
</protein>
<accession>A0A9D4YVM6</accession>
<dbReference type="GO" id="GO:0016020">
    <property type="term" value="C:membrane"/>
    <property type="evidence" value="ECO:0007669"/>
    <property type="project" value="TreeGrafter"/>
</dbReference>
<feature type="compositionally biased region" description="Polar residues" evidence="1">
    <location>
        <begin position="502"/>
        <end position="513"/>
    </location>
</feature>
<sequence length="1213" mass="125191">MAIASSRTAFTAALLLDRRHAANTAAITAVAVDQAGCRLYLGLEDGVLEEHAILHSSAGVRASLAARKHAAKKAILSIQLLAAHGLVLLLSEDGAAQLLDAETLEGQHLPLRHAVAMCVAMPPGRPPRLAVATKPGRKSIRFVVYELVPPAAGTAGGTYSSARQLPHPQLLAQTEVPDASSAVNGMAWVGGQLAVCAGMRYLLVSPFGPPAGGNGNGSGGTAGSQWQELLAVPQDLAYSPAMLAAVPELGRAVLVVGPAGIVVDAAGSPVGSTVRLEGLGATPRALASSGPFLLVVSEAAIHVFSQDSGTEVQRLDFAPGLRPAPGQTLHAAPAGPASAAGGRGGNGEAGGGGRTGCVAVAGRRLVWLCMPVSAADQARELLGLREFEAAEELIERGLLQGAAWALVAAAQAALLLLHECRFEEAVRYLDRCPPSTFQPRQLFPLFPSYTAAWTGEHAGQHRQQQYWGLHSPLPSLESLISQHLASTTPQQQQQRFPQQQRSTGSRVQMSASEASRFGPPQGSSSGSSGLFGMDVDGSSGGAGSPAGSASPAAAAGRAQGEAGLQRDQHQVEPAAAAEQNEQQQPGSREEEHGGRRRQLQRQAWEGLVQYLFRARMIAGVQCLEGVDTLLLLLLADLGAARQVAAFAAVPNQVDAAAVEPRLAAEQWHHALATLHAARGEADLALRIWRQVADGQLASPAGPEVQAAEQREALDSAAALLRDPVACPEAALLSNLPWLLAVSQAAALGVLTARKLQPAAVLPLLPPASDVRWRYLAHLVAAEEAAGVPADPQLHTELALQLAAAILVADPLLRLPTPDSSATPRRRVTGVPGERSGTSTGGRPPSRPGSSSAGGTRPLSRVGSRSVVVGGGGGRRGSRSTAALVSGGGVEPAAGASAVDAMRLRLRAHLEASNAFDAAAVLGSLQGTGLHEELVVLHAQAGDHMSALRLLALTLHDVAAAEAYARCWLVPGDYRALLHLVLEPGPGLEPRWGDACYLIASLGDHLDPQEVLQALPPGMPLAAAAPVVAPMLRDRLHRRRQAALVKNLHRARLAAAAGLRCDAESRHVAVDEERACPYCHLRLGGKVFVVLQPGMGPAGSSPCAGASATAQHAPAPPSASAAAAAAAPVHGIAAGTASQQQQPPSPQQQRQQQGGEAEEGENLPPPGDDGLAVAARALQQQLADNQAPQVLCYACFRRLGGQQQPAPDALLAPA</sequence>
<feature type="region of interest" description="Disordered" evidence="1">
    <location>
        <begin position="815"/>
        <end position="885"/>
    </location>
</feature>
<keyword evidence="4" id="KW-1185">Reference proteome</keyword>
<dbReference type="Proteomes" id="UP001055712">
    <property type="component" value="Unassembled WGS sequence"/>
</dbReference>
<dbReference type="GO" id="GO:0005737">
    <property type="term" value="C:cytoplasm"/>
    <property type="evidence" value="ECO:0007669"/>
    <property type="project" value="TreeGrafter"/>
</dbReference>
<dbReference type="Pfam" id="PF10367">
    <property type="entry name" value="zf-Vps39_C"/>
    <property type="match status" value="1"/>
</dbReference>
<feature type="compositionally biased region" description="Low complexity" evidence="1">
    <location>
        <begin position="834"/>
        <end position="867"/>
    </location>
</feature>
<feature type="region of interest" description="Disordered" evidence="1">
    <location>
        <begin position="326"/>
        <end position="348"/>
    </location>
</feature>
<dbReference type="EMBL" id="SIDB01000009">
    <property type="protein sequence ID" value="KAI3428666.1"/>
    <property type="molecule type" value="Genomic_DNA"/>
</dbReference>
<dbReference type="PANTHER" id="PTHR12894:SF27">
    <property type="entry name" value="TRANSFORMING GROWTH FACTOR-BETA RECEPTOR-ASSOCIATED PROTEIN 1"/>
    <property type="match status" value="1"/>
</dbReference>
<feature type="compositionally biased region" description="Low complexity" evidence="1">
    <location>
        <begin position="572"/>
        <end position="586"/>
    </location>
</feature>
<comment type="caution">
    <text evidence="3">The sequence shown here is derived from an EMBL/GenBank/DDBJ whole genome shotgun (WGS) entry which is preliminary data.</text>
</comment>
<evidence type="ECO:0000313" key="4">
    <source>
        <dbReference type="Proteomes" id="UP001055712"/>
    </source>
</evidence>
<dbReference type="AlphaFoldDB" id="A0A9D4YVM6"/>
<evidence type="ECO:0000259" key="2">
    <source>
        <dbReference type="Pfam" id="PF10367"/>
    </source>
</evidence>
<dbReference type="OrthoDB" id="10258882at2759"/>